<evidence type="ECO:0000256" key="5">
    <source>
        <dbReference type="ARBA" id="ARBA00022989"/>
    </source>
</evidence>
<dbReference type="InterPro" id="IPR050925">
    <property type="entry name" value="Rhomboid_protease_S54"/>
</dbReference>
<keyword evidence="11" id="KW-1185">Reference proteome</keyword>
<accession>A0AAV8UXH5</accession>
<dbReference type="AlphaFoldDB" id="A0AAV8UXH5"/>
<keyword evidence="4" id="KW-0378">Hydrolase</keyword>
<dbReference type="PANTHER" id="PTHR43731">
    <property type="entry name" value="RHOMBOID PROTEASE"/>
    <property type="match status" value="1"/>
</dbReference>
<dbReference type="Pfam" id="PF01694">
    <property type="entry name" value="Rhomboid"/>
    <property type="match status" value="1"/>
</dbReference>
<dbReference type="Proteomes" id="UP001157974">
    <property type="component" value="Unassembled WGS sequence"/>
</dbReference>
<keyword evidence="6 8" id="KW-0472">Membrane</keyword>
<comment type="caution">
    <text evidence="10">The sequence shown here is derived from an EMBL/GenBank/DDBJ whole genome shotgun (WGS) entry which is preliminary data.</text>
</comment>
<evidence type="ECO:0000256" key="4">
    <source>
        <dbReference type="ARBA" id="ARBA00022801"/>
    </source>
</evidence>
<evidence type="ECO:0000256" key="2">
    <source>
        <dbReference type="ARBA" id="ARBA00009045"/>
    </source>
</evidence>
<feature type="transmembrane region" description="Helical" evidence="8">
    <location>
        <begin position="157"/>
        <end position="176"/>
    </location>
</feature>
<evidence type="ECO:0000313" key="10">
    <source>
        <dbReference type="EMBL" id="KAJ8906301.1"/>
    </source>
</evidence>
<feature type="transmembrane region" description="Helical" evidence="8">
    <location>
        <begin position="196"/>
        <end position="225"/>
    </location>
</feature>
<feature type="region of interest" description="Disordered" evidence="7">
    <location>
        <begin position="239"/>
        <end position="266"/>
    </location>
</feature>
<name>A0AAV8UXH5_9RHOD</name>
<dbReference type="GO" id="GO:0004252">
    <property type="term" value="F:serine-type endopeptidase activity"/>
    <property type="evidence" value="ECO:0007669"/>
    <property type="project" value="InterPro"/>
</dbReference>
<evidence type="ECO:0000256" key="6">
    <source>
        <dbReference type="ARBA" id="ARBA00023136"/>
    </source>
</evidence>
<reference evidence="10 11" key="1">
    <citation type="journal article" date="2023" name="Nat. Commun.">
        <title>Origin of minicircular mitochondrial genomes in red algae.</title>
        <authorList>
            <person name="Lee Y."/>
            <person name="Cho C.H."/>
            <person name="Lee Y.M."/>
            <person name="Park S.I."/>
            <person name="Yang J.H."/>
            <person name="West J.A."/>
            <person name="Bhattacharya D."/>
            <person name="Yoon H.S."/>
        </authorList>
    </citation>
    <scope>NUCLEOTIDE SEQUENCE [LARGE SCALE GENOMIC DNA]</scope>
    <source>
        <strain evidence="10 11">CCMP1338</strain>
        <tissue evidence="10">Whole cell</tissue>
    </source>
</reference>
<dbReference type="InterPro" id="IPR035952">
    <property type="entry name" value="Rhomboid-like_sf"/>
</dbReference>
<dbReference type="GO" id="GO:0016020">
    <property type="term" value="C:membrane"/>
    <property type="evidence" value="ECO:0007669"/>
    <property type="project" value="UniProtKB-SubCell"/>
</dbReference>
<protein>
    <recommendedName>
        <fullName evidence="9">Peptidase S54 rhomboid domain-containing protein</fullName>
    </recommendedName>
</protein>
<dbReference type="EMBL" id="JAMWBK010000003">
    <property type="protein sequence ID" value="KAJ8906301.1"/>
    <property type="molecule type" value="Genomic_DNA"/>
</dbReference>
<evidence type="ECO:0000313" key="11">
    <source>
        <dbReference type="Proteomes" id="UP001157974"/>
    </source>
</evidence>
<gene>
    <name evidence="10" type="ORF">NDN08_002794</name>
</gene>
<keyword evidence="3 8" id="KW-0812">Transmembrane</keyword>
<proteinExistence type="inferred from homology"/>
<evidence type="ECO:0000256" key="7">
    <source>
        <dbReference type="SAM" id="MobiDB-lite"/>
    </source>
</evidence>
<comment type="similarity">
    <text evidence="2">Belongs to the peptidase S54 family.</text>
</comment>
<keyword evidence="5 8" id="KW-1133">Transmembrane helix</keyword>
<organism evidence="10 11">
    <name type="scientific">Rhodosorus marinus</name>
    <dbReference type="NCBI Taxonomy" id="101924"/>
    <lineage>
        <taxon>Eukaryota</taxon>
        <taxon>Rhodophyta</taxon>
        <taxon>Stylonematophyceae</taxon>
        <taxon>Stylonematales</taxon>
        <taxon>Stylonemataceae</taxon>
        <taxon>Rhodosorus</taxon>
    </lineage>
</organism>
<evidence type="ECO:0000259" key="9">
    <source>
        <dbReference type="Pfam" id="PF01694"/>
    </source>
</evidence>
<dbReference type="SUPFAM" id="SSF144091">
    <property type="entry name" value="Rhomboid-like"/>
    <property type="match status" value="1"/>
</dbReference>
<evidence type="ECO:0000256" key="8">
    <source>
        <dbReference type="SAM" id="Phobius"/>
    </source>
</evidence>
<dbReference type="PANTHER" id="PTHR43731:SF14">
    <property type="entry name" value="PRESENILIN-ASSOCIATED RHOMBOID-LIKE PROTEIN, MITOCHONDRIAL"/>
    <property type="match status" value="1"/>
</dbReference>
<dbReference type="InterPro" id="IPR022764">
    <property type="entry name" value="Peptidase_S54_rhomboid_dom"/>
</dbReference>
<dbReference type="Gene3D" id="1.20.1540.10">
    <property type="entry name" value="Rhomboid-like"/>
    <property type="match status" value="1"/>
</dbReference>
<evidence type="ECO:0000256" key="3">
    <source>
        <dbReference type="ARBA" id="ARBA00022692"/>
    </source>
</evidence>
<comment type="subcellular location">
    <subcellularLocation>
        <location evidence="1">Membrane</location>
        <topology evidence="1">Multi-pass membrane protein</topology>
    </subcellularLocation>
</comment>
<feature type="transmembrane region" description="Helical" evidence="8">
    <location>
        <begin position="47"/>
        <end position="65"/>
    </location>
</feature>
<evidence type="ECO:0000256" key="1">
    <source>
        <dbReference type="ARBA" id="ARBA00004141"/>
    </source>
</evidence>
<sequence>MGANSTDLPVNESYSFSVYKSITNVRNFFRNSRETFKRRSKTTEGKTILTLLGMNSCIFLAWRISKKRPNASIFMVQHFTCSRDSMQIGRLHTLFTSNLSHYDPLHFTINMVVLYNVGNELIQIINPTRFTQLYVFGGISSSVTSVMLKRVRRSPRVSLGASGSVMAMLFMFAQLFPERKATIVGKPISVQDMCLASVVVDIMGIIMGFSGIDFAAHLGGAAFGYSYFRLISSSLAHERREKREQSRSDGKDNGSEGSLLRLLKRT</sequence>
<feature type="domain" description="Peptidase S54 rhomboid" evidence="9">
    <location>
        <begin position="90"/>
        <end position="232"/>
    </location>
</feature>
<feature type="compositionally biased region" description="Basic and acidic residues" evidence="7">
    <location>
        <begin position="239"/>
        <end position="254"/>
    </location>
</feature>